<dbReference type="InterPro" id="IPR012772">
    <property type="entry name" value="Ectoine_EctA"/>
</dbReference>
<dbReference type="SUPFAM" id="SSF55729">
    <property type="entry name" value="Acyl-CoA N-acyltransferases (Nat)"/>
    <property type="match status" value="1"/>
</dbReference>
<evidence type="ECO:0000256" key="1">
    <source>
        <dbReference type="ARBA" id="ARBA00004978"/>
    </source>
</evidence>
<dbReference type="Pfam" id="PF00583">
    <property type="entry name" value="Acetyltransf_1"/>
    <property type="match status" value="1"/>
</dbReference>
<dbReference type="Gene3D" id="3.40.630.30">
    <property type="match status" value="1"/>
</dbReference>
<comment type="caution">
    <text evidence="10">The sequence shown here is derived from an EMBL/GenBank/DDBJ whole genome shotgun (WGS) entry which is preliminary data.</text>
</comment>
<evidence type="ECO:0000256" key="7">
    <source>
        <dbReference type="ARBA" id="ARBA00048924"/>
    </source>
</evidence>
<sequence length="184" mass="20279">MSEKTASNSYTDLNVLRFRKPDSTDGSALFRLVESCKPLDANSMYCNLLQCSHFADTAIAAEHNSELCGFVSGYRLPAQPDTLFIWQVAVAPAARGQGLASQMLQQLLRRHPDVCWLHTSITASNQASWNTFHKLARQLGAPLQTRVMFDSAQHFAGEHDTETLVCIGPLRDTAGTSHSQAEEI</sequence>
<evidence type="ECO:0000256" key="4">
    <source>
        <dbReference type="ARBA" id="ARBA00017935"/>
    </source>
</evidence>
<evidence type="ECO:0000313" key="11">
    <source>
        <dbReference type="Proteomes" id="UP001150830"/>
    </source>
</evidence>
<name>A0A9X3ITA2_9GAMM</name>
<dbReference type="InterPro" id="IPR016181">
    <property type="entry name" value="Acyl_CoA_acyltransferase"/>
</dbReference>
<evidence type="ECO:0000313" key="10">
    <source>
        <dbReference type="EMBL" id="MCY0964988.1"/>
    </source>
</evidence>
<evidence type="ECO:0000256" key="5">
    <source>
        <dbReference type="ARBA" id="ARBA00022679"/>
    </source>
</evidence>
<keyword evidence="5 8" id="KW-0808">Transferase</keyword>
<dbReference type="InterPro" id="IPR000182">
    <property type="entry name" value="GNAT_dom"/>
</dbReference>
<dbReference type="AlphaFoldDB" id="A0A9X3ITA2"/>
<proteinExistence type="inferred from homology"/>
<comment type="similarity">
    <text evidence="2 8">Belongs to the acetyltransferase family. EctA subfamily.</text>
</comment>
<accession>A0A9X3ITA2</accession>
<dbReference type="EC" id="2.3.1.178" evidence="3 8"/>
<evidence type="ECO:0000256" key="6">
    <source>
        <dbReference type="ARBA" id="ARBA00023315"/>
    </source>
</evidence>
<dbReference type="PROSITE" id="PS51186">
    <property type="entry name" value="GNAT"/>
    <property type="match status" value="1"/>
</dbReference>
<evidence type="ECO:0000256" key="3">
    <source>
        <dbReference type="ARBA" id="ARBA00012355"/>
    </source>
</evidence>
<evidence type="ECO:0000256" key="8">
    <source>
        <dbReference type="RuleBase" id="RU365045"/>
    </source>
</evidence>
<evidence type="ECO:0000259" key="9">
    <source>
        <dbReference type="PROSITE" id="PS51186"/>
    </source>
</evidence>
<dbReference type="Proteomes" id="UP001150830">
    <property type="component" value="Unassembled WGS sequence"/>
</dbReference>
<dbReference type="RefSeq" id="WP_283173205.1">
    <property type="nucleotide sequence ID" value="NZ_JAPNOA010000020.1"/>
</dbReference>
<protein>
    <recommendedName>
        <fullName evidence="4 8">L-2,4-diaminobutyric acid acetyltransferase</fullName>
        <shortName evidence="8">DABA acetyltransferase</shortName>
        <ecNumber evidence="3 8">2.3.1.178</ecNumber>
    </recommendedName>
</protein>
<reference evidence="10" key="1">
    <citation type="submission" date="2022-11" db="EMBL/GenBank/DDBJ databases">
        <title>Parathalassolutuus dongxingensis gen. nov., sp. nov., a novel member of family Oceanospirillaceae isolated from a coastal shrimp pond in Guangxi, China.</title>
        <authorList>
            <person name="Chen H."/>
        </authorList>
    </citation>
    <scope>NUCLEOTIDE SEQUENCE</scope>
    <source>
        <strain evidence="10">G-43</strain>
    </source>
</reference>
<comment type="pathway">
    <text evidence="1 8">Amine and polyamine biosynthesis; ectoine biosynthesis; L-ectoine from L-aspartate 4-semialdehyde: step 2/3.</text>
</comment>
<organism evidence="10 11">
    <name type="scientific">Parathalassolituus penaei</name>
    <dbReference type="NCBI Taxonomy" id="2997323"/>
    <lineage>
        <taxon>Bacteria</taxon>
        <taxon>Pseudomonadati</taxon>
        <taxon>Pseudomonadota</taxon>
        <taxon>Gammaproteobacteria</taxon>
        <taxon>Oceanospirillales</taxon>
        <taxon>Oceanospirillaceae</taxon>
        <taxon>Parathalassolituus</taxon>
    </lineage>
</organism>
<comment type="function">
    <text evidence="8">Catalyzes the acetylation of L-2,4-diaminobutyrate (DABA) to gamma-N-acetyl-alpha,gamma-diaminobutyric acid (ADABA) with acetyl coenzyme A.</text>
</comment>
<feature type="domain" description="N-acetyltransferase" evidence="9">
    <location>
        <begin position="16"/>
        <end position="162"/>
    </location>
</feature>
<gene>
    <name evidence="8 10" type="primary">ectA</name>
    <name evidence="10" type="ORF">OUO13_07300</name>
</gene>
<dbReference type="EMBL" id="JAPNOA010000020">
    <property type="protein sequence ID" value="MCY0964988.1"/>
    <property type="molecule type" value="Genomic_DNA"/>
</dbReference>
<dbReference type="GO" id="GO:0033816">
    <property type="term" value="F:diaminobutyrate acetyltransferase activity"/>
    <property type="evidence" value="ECO:0007669"/>
    <property type="project" value="UniProtKB-EC"/>
</dbReference>
<dbReference type="NCBIfam" id="TIGR02406">
    <property type="entry name" value="ectoine_EctA"/>
    <property type="match status" value="1"/>
</dbReference>
<keyword evidence="11" id="KW-1185">Reference proteome</keyword>
<dbReference type="CDD" id="cd04301">
    <property type="entry name" value="NAT_SF"/>
    <property type="match status" value="1"/>
</dbReference>
<comment type="catalytic activity">
    <reaction evidence="7 8">
        <text>L-2,4-diaminobutanoate + acetyl-CoA = (2S)-4-acetamido-2-aminobutanoate + CoA + H(+)</text>
        <dbReference type="Rhea" id="RHEA:16901"/>
        <dbReference type="ChEBI" id="CHEBI:15378"/>
        <dbReference type="ChEBI" id="CHEBI:57287"/>
        <dbReference type="ChEBI" id="CHEBI:57288"/>
        <dbReference type="ChEBI" id="CHEBI:58761"/>
        <dbReference type="ChEBI" id="CHEBI:58929"/>
        <dbReference type="EC" id="2.3.1.178"/>
    </reaction>
</comment>
<keyword evidence="6 8" id="KW-0012">Acyltransferase</keyword>
<dbReference type="GO" id="GO:0019491">
    <property type="term" value="P:ectoine biosynthetic process"/>
    <property type="evidence" value="ECO:0007669"/>
    <property type="project" value="InterPro"/>
</dbReference>
<evidence type="ECO:0000256" key="2">
    <source>
        <dbReference type="ARBA" id="ARBA00010712"/>
    </source>
</evidence>